<gene>
    <name evidence="2" type="ORF">ARTV_2815</name>
</gene>
<feature type="transmembrane region" description="Helical" evidence="1">
    <location>
        <begin position="28"/>
        <end position="52"/>
    </location>
</feature>
<organism evidence="2">
    <name type="scientific">Arsenophonus endosymbiont of Trialeurodes vaporariorum</name>
    <dbReference type="NCBI Taxonomy" id="235567"/>
    <lineage>
        <taxon>Bacteria</taxon>
        <taxon>Pseudomonadati</taxon>
        <taxon>Pseudomonadota</taxon>
        <taxon>Gammaproteobacteria</taxon>
        <taxon>Enterobacterales</taxon>
        <taxon>Morganellaceae</taxon>
        <taxon>Arsenophonus</taxon>
    </lineage>
</organism>
<sequence length="83" mass="9353">MHHLHLIISSLIFSGVFIRNNAFFNVGVALIWCLIISTIALSLFHINFLKILDVSEGEVKKRLIEYAKKLTIEQIASNGSTKL</sequence>
<reference evidence="2" key="1">
    <citation type="submission" date="2018-04" db="EMBL/GenBank/DDBJ databases">
        <authorList>
            <person name="Go L.Y."/>
            <person name="Mitchell J.A."/>
        </authorList>
    </citation>
    <scope>NUCLEOTIDE SEQUENCE</scope>
    <source>
        <strain evidence="2">ARTV</strain>
    </source>
</reference>
<dbReference type="EMBL" id="UFQR01000015">
    <property type="protein sequence ID" value="SSW96407.1"/>
    <property type="molecule type" value="Genomic_DNA"/>
</dbReference>
<keyword evidence="1" id="KW-1133">Transmembrane helix</keyword>
<dbReference type="AlphaFoldDB" id="A0A3B0MFR0"/>
<keyword evidence="1" id="KW-0812">Transmembrane</keyword>
<protein>
    <submittedName>
        <fullName evidence="2">Uncharacterized protein</fullName>
    </submittedName>
</protein>
<accession>A0A3B0MFR0</accession>
<evidence type="ECO:0000256" key="1">
    <source>
        <dbReference type="SAM" id="Phobius"/>
    </source>
</evidence>
<keyword evidence="1" id="KW-0472">Membrane</keyword>
<evidence type="ECO:0000313" key="2">
    <source>
        <dbReference type="EMBL" id="SSW96407.1"/>
    </source>
</evidence>
<name>A0A3B0MFR0_9GAMM</name>
<proteinExistence type="predicted"/>